<dbReference type="GO" id="GO:0046933">
    <property type="term" value="F:proton-transporting ATP synthase activity, rotational mechanism"/>
    <property type="evidence" value="ECO:0007669"/>
    <property type="project" value="UniProtKB-UniRule"/>
</dbReference>
<keyword evidence="4 13" id="KW-0138">CF(0)</keyword>
<comment type="caution">
    <text evidence="16">The sequence shown here is derived from an EMBL/GenBank/DDBJ whole genome shotgun (WGS) entry which is preliminary data.</text>
</comment>
<evidence type="ECO:0000256" key="1">
    <source>
        <dbReference type="ARBA" id="ARBA00005513"/>
    </source>
</evidence>
<evidence type="ECO:0000256" key="12">
    <source>
        <dbReference type="ARBA" id="ARBA00037847"/>
    </source>
</evidence>
<reference evidence="16 17" key="1">
    <citation type="journal article" date="2015" name="Nature">
        <title>rRNA introns, odd ribosomes, and small enigmatic genomes across a large radiation of phyla.</title>
        <authorList>
            <person name="Brown C.T."/>
            <person name="Hug L.A."/>
            <person name="Thomas B.C."/>
            <person name="Sharon I."/>
            <person name="Castelle C.J."/>
            <person name="Singh A."/>
            <person name="Wilkins M.J."/>
            <person name="Williams K.H."/>
            <person name="Banfield J.F."/>
        </authorList>
    </citation>
    <scope>NUCLEOTIDE SEQUENCE [LARGE SCALE GENOMIC DNA]</scope>
</reference>
<keyword evidence="6 13" id="KW-0375">Hydrogen ion transport</keyword>
<accession>A0A0G0T9T6</accession>
<keyword evidence="2 13" id="KW-0813">Transport</keyword>
<evidence type="ECO:0000313" key="16">
    <source>
        <dbReference type="EMBL" id="KKR34612.1"/>
    </source>
</evidence>
<feature type="coiled-coil region" evidence="15">
    <location>
        <begin position="104"/>
        <end position="143"/>
    </location>
</feature>
<evidence type="ECO:0000256" key="7">
    <source>
        <dbReference type="ARBA" id="ARBA00022989"/>
    </source>
</evidence>
<evidence type="ECO:0000256" key="9">
    <source>
        <dbReference type="ARBA" id="ARBA00023136"/>
    </source>
</evidence>
<keyword evidence="15" id="KW-0175">Coiled coil</keyword>
<dbReference type="PANTHER" id="PTHR33445">
    <property type="entry name" value="ATP SYNTHASE SUBUNIT B', CHLOROPLASTIC"/>
    <property type="match status" value="1"/>
</dbReference>
<comment type="function">
    <text evidence="11 13">F(1)F(0) ATP synthase produces ATP from ADP in the presence of a proton or sodium gradient. F-type ATPases consist of two structural domains, F(1) containing the extramembraneous catalytic core and F(0) containing the membrane proton channel, linked together by a central stalk and a peripheral stalk. During catalysis, ATP synthesis in the catalytic domain of F(1) is coupled via a rotary mechanism of the central stalk subunits to proton translocation.</text>
</comment>
<dbReference type="Gene3D" id="6.10.250.1580">
    <property type="match status" value="1"/>
</dbReference>
<keyword evidence="7 13" id="KW-1133">Transmembrane helix</keyword>
<evidence type="ECO:0000256" key="6">
    <source>
        <dbReference type="ARBA" id="ARBA00022781"/>
    </source>
</evidence>
<keyword evidence="8 13" id="KW-0406">Ion transport</keyword>
<comment type="function">
    <text evidence="13">Component of the F(0) channel, it forms part of the peripheral stalk, linking F(1) to F(0).</text>
</comment>
<comment type="similarity">
    <text evidence="1 13 14">Belongs to the ATPase B chain family.</text>
</comment>
<evidence type="ECO:0000256" key="4">
    <source>
        <dbReference type="ARBA" id="ARBA00022547"/>
    </source>
</evidence>
<dbReference type="GO" id="GO:0045259">
    <property type="term" value="C:proton-transporting ATP synthase complex"/>
    <property type="evidence" value="ECO:0007669"/>
    <property type="project" value="UniProtKB-KW"/>
</dbReference>
<evidence type="ECO:0000256" key="15">
    <source>
        <dbReference type="SAM" id="Coils"/>
    </source>
</evidence>
<dbReference type="AlphaFoldDB" id="A0A0G0T9T6"/>
<dbReference type="NCBIfam" id="TIGR01144">
    <property type="entry name" value="ATP_synt_b"/>
    <property type="match status" value="1"/>
</dbReference>
<protein>
    <recommendedName>
        <fullName evidence="13">ATP synthase subunit b</fullName>
    </recommendedName>
    <alternativeName>
        <fullName evidence="13">ATP synthase F(0) sector subunit b</fullName>
    </alternativeName>
    <alternativeName>
        <fullName evidence="13">ATPase subunit I</fullName>
    </alternativeName>
    <alternativeName>
        <fullName evidence="13">F-type ATPase subunit b</fullName>
        <shortName evidence="13">F-ATPase subunit b</shortName>
    </alternativeName>
</protein>
<evidence type="ECO:0000256" key="8">
    <source>
        <dbReference type="ARBA" id="ARBA00023065"/>
    </source>
</evidence>
<dbReference type="CDD" id="cd06503">
    <property type="entry name" value="ATP-synt_Fo_b"/>
    <property type="match status" value="1"/>
</dbReference>
<organism evidence="16 17">
    <name type="scientific">Candidatus Magasanikbacteria bacterium GW2011_GWA2_40_10</name>
    <dbReference type="NCBI Taxonomy" id="1619037"/>
    <lineage>
        <taxon>Bacteria</taxon>
        <taxon>Candidatus Magasanikiibacteriota</taxon>
    </lineage>
</organism>
<keyword evidence="3 13" id="KW-1003">Cell membrane</keyword>
<dbReference type="GO" id="GO:0005886">
    <property type="term" value="C:plasma membrane"/>
    <property type="evidence" value="ECO:0007669"/>
    <property type="project" value="UniProtKB-SubCell"/>
</dbReference>
<dbReference type="EMBL" id="LBXR01000011">
    <property type="protein sequence ID" value="KKR34612.1"/>
    <property type="molecule type" value="Genomic_DNA"/>
</dbReference>
<dbReference type="Proteomes" id="UP000034855">
    <property type="component" value="Unassembled WGS sequence"/>
</dbReference>
<keyword evidence="10 13" id="KW-0066">ATP synthesis</keyword>
<feature type="transmembrane region" description="Helical" evidence="13">
    <location>
        <begin position="35"/>
        <end position="54"/>
    </location>
</feature>
<name>A0A0G0T9T6_9BACT</name>
<keyword evidence="9 13" id="KW-0472">Membrane</keyword>
<dbReference type="GO" id="GO:0012505">
    <property type="term" value="C:endomembrane system"/>
    <property type="evidence" value="ECO:0007669"/>
    <property type="project" value="UniProtKB-SubCell"/>
</dbReference>
<dbReference type="GO" id="GO:0046961">
    <property type="term" value="F:proton-transporting ATPase activity, rotational mechanism"/>
    <property type="evidence" value="ECO:0007669"/>
    <property type="project" value="TreeGrafter"/>
</dbReference>
<evidence type="ECO:0000256" key="14">
    <source>
        <dbReference type="RuleBase" id="RU003848"/>
    </source>
</evidence>
<dbReference type="InterPro" id="IPR028987">
    <property type="entry name" value="ATP_synth_B-like_membr_sf"/>
</dbReference>
<comment type="subunit">
    <text evidence="13">F-type ATPases have 2 components, F(1) - the catalytic core - and F(0) - the membrane proton channel. F(1) has five subunits: alpha(3), beta(3), gamma(1), delta(1), epsilon(1). F(0) has three main subunits: a(1), b(2) and c(10-14). The alpha and beta chains form an alternating ring which encloses part of the gamma chain. F(1) is attached to F(0) by a central stalk formed by the gamma and epsilon chains, while a peripheral stalk is formed by the delta and b chains.</text>
</comment>
<sequence length="185" mass="20615">MLVDIAYASEVAAQASETVTESGVLGSLGINGTLFIFQLVNFAIVVAVLWFLILKPLTKKMTERQKMIDDSVDNAKKIETNLGMSERKYQEKIDQAKVDANKFIEKAQQEAAQVAESMKEKSKKELEQLVETARKNIKTERDESINELKQNAAELIIAAAEKILSAKIDVDKDDKAIEEAVKNLK</sequence>
<evidence type="ECO:0000256" key="2">
    <source>
        <dbReference type="ARBA" id="ARBA00022448"/>
    </source>
</evidence>
<gene>
    <name evidence="13" type="primary">atpF</name>
    <name evidence="16" type="ORF">UT67_C0011G0009</name>
</gene>
<dbReference type="Pfam" id="PF00430">
    <property type="entry name" value="ATP-synt_B"/>
    <property type="match status" value="1"/>
</dbReference>
<evidence type="ECO:0000313" key="17">
    <source>
        <dbReference type="Proteomes" id="UP000034855"/>
    </source>
</evidence>
<dbReference type="HAMAP" id="MF_01398">
    <property type="entry name" value="ATP_synth_b_bprime"/>
    <property type="match status" value="1"/>
</dbReference>
<keyword evidence="5 13" id="KW-0812">Transmembrane</keyword>
<dbReference type="InterPro" id="IPR050059">
    <property type="entry name" value="ATP_synthase_B_chain"/>
</dbReference>
<dbReference type="STRING" id="1619037.UT67_C0011G0009"/>
<dbReference type="InterPro" id="IPR005864">
    <property type="entry name" value="ATP_synth_F0_bsu_bac"/>
</dbReference>
<dbReference type="InterPro" id="IPR002146">
    <property type="entry name" value="ATP_synth_b/b'su_bac/chlpt"/>
</dbReference>
<evidence type="ECO:0000256" key="11">
    <source>
        <dbReference type="ARBA" id="ARBA00025198"/>
    </source>
</evidence>
<evidence type="ECO:0000256" key="3">
    <source>
        <dbReference type="ARBA" id="ARBA00022475"/>
    </source>
</evidence>
<evidence type="ECO:0000256" key="5">
    <source>
        <dbReference type="ARBA" id="ARBA00022692"/>
    </source>
</evidence>
<dbReference type="SUPFAM" id="SSF81573">
    <property type="entry name" value="F1F0 ATP synthase subunit B, membrane domain"/>
    <property type="match status" value="1"/>
</dbReference>
<evidence type="ECO:0000256" key="13">
    <source>
        <dbReference type="HAMAP-Rule" id="MF_01398"/>
    </source>
</evidence>
<proteinExistence type="inferred from homology"/>
<comment type="subcellular location">
    <subcellularLocation>
        <location evidence="13">Cell membrane</location>
        <topology evidence="13">Single-pass membrane protein</topology>
    </subcellularLocation>
    <subcellularLocation>
        <location evidence="12">Endomembrane system</location>
        <topology evidence="12">Single-pass membrane protein</topology>
    </subcellularLocation>
</comment>
<dbReference type="PANTHER" id="PTHR33445:SF1">
    <property type="entry name" value="ATP SYNTHASE SUBUNIT B"/>
    <property type="match status" value="1"/>
</dbReference>
<evidence type="ECO:0000256" key="10">
    <source>
        <dbReference type="ARBA" id="ARBA00023310"/>
    </source>
</evidence>